<evidence type="ECO:0000313" key="3">
    <source>
        <dbReference type="Proteomes" id="UP000770015"/>
    </source>
</evidence>
<accession>A0A9P8V8S3</accession>
<evidence type="ECO:0000256" key="1">
    <source>
        <dbReference type="SAM" id="SignalP"/>
    </source>
</evidence>
<dbReference type="AlphaFoldDB" id="A0A9P8V8S3"/>
<feature type="chain" id="PRO_5040285170" evidence="1">
    <location>
        <begin position="20"/>
        <end position="155"/>
    </location>
</feature>
<keyword evidence="3" id="KW-1185">Reference proteome</keyword>
<comment type="caution">
    <text evidence="2">The sequence shown here is derived from an EMBL/GenBank/DDBJ whole genome shotgun (WGS) entry which is preliminary data.</text>
</comment>
<feature type="signal peptide" evidence="1">
    <location>
        <begin position="1"/>
        <end position="19"/>
    </location>
</feature>
<organism evidence="2 3">
    <name type="scientific">Plectosphaerella plurivora</name>
    <dbReference type="NCBI Taxonomy" id="936078"/>
    <lineage>
        <taxon>Eukaryota</taxon>
        <taxon>Fungi</taxon>
        <taxon>Dikarya</taxon>
        <taxon>Ascomycota</taxon>
        <taxon>Pezizomycotina</taxon>
        <taxon>Sordariomycetes</taxon>
        <taxon>Hypocreomycetidae</taxon>
        <taxon>Glomerellales</taxon>
        <taxon>Plectosphaerellaceae</taxon>
        <taxon>Plectosphaerella</taxon>
    </lineage>
</organism>
<gene>
    <name evidence="2" type="ORF">F5X68DRAFT_20795</name>
</gene>
<keyword evidence="1" id="KW-0732">Signal</keyword>
<dbReference type="EMBL" id="JAGSXJ010000016">
    <property type="protein sequence ID" value="KAH6684853.1"/>
    <property type="molecule type" value="Genomic_DNA"/>
</dbReference>
<proteinExistence type="predicted"/>
<reference evidence="2" key="1">
    <citation type="journal article" date="2021" name="Nat. Commun.">
        <title>Genetic determinants of endophytism in the Arabidopsis root mycobiome.</title>
        <authorList>
            <person name="Mesny F."/>
            <person name="Miyauchi S."/>
            <person name="Thiergart T."/>
            <person name="Pickel B."/>
            <person name="Atanasova L."/>
            <person name="Karlsson M."/>
            <person name="Huettel B."/>
            <person name="Barry K.W."/>
            <person name="Haridas S."/>
            <person name="Chen C."/>
            <person name="Bauer D."/>
            <person name="Andreopoulos W."/>
            <person name="Pangilinan J."/>
            <person name="LaButti K."/>
            <person name="Riley R."/>
            <person name="Lipzen A."/>
            <person name="Clum A."/>
            <person name="Drula E."/>
            <person name="Henrissat B."/>
            <person name="Kohler A."/>
            <person name="Grigoriev I.V."/>
            <person name="Martin F.M."/>
            <person name="Hacquard S."/>
        </authorList>
    </citation>
    <scope>NUCLEOTIDE SEQUENCE</scope>
    <source>
        <strain evidence="2">MPI-SDFR-AT-0117</strain>
    </source>
</reference>
<dbReference type="Proteomes" id="UP000770015">
    <property type="component" value="Unassembled WGS sequence"/>
</dbReference>
<protein>
    <submittedName>
        <fullName evidence="2">Uncharacterized protein</fullName>
    </submittedName>
</protein>
<evidence type="ECO:0000313" key="2">
    <source>
        <dbReference type="EMBL" id="KAH6684853.1"/>
    </source>
</evidence>
<sequence>MRASTSAALFIAAAGFVAAQDDDLVLTTTVVVPEGTTTVYPSVSEESEEVSTVTLTASWDTVTVSEGLATTTAPIEESSASTDTVTVVPVETTSWVRYWPELSSYTTITTTFYTSTPPNATGIEQPHPTAAAGRTSVGSSLAALVGFAVAGVLLL</sequence>
<name>A0A9P8V8S3_9PEZI</name>